<dbReference type="Proteomes" id="UP000029964">
    <property type="component" value="Unassembled WGS sequence"/>
</dbReference>
<feature type="compositionally biased region" description="Pro residues" evidence="1">
    <location>
        <begin position="251"/>
        <end position="263"/>
    </location>
</feature>
<dbReference type="HOGENOM" id="CLU_003878_0_0_1"/>
<proteinExistence type="predicted"/>
<keyword evidence="2" id="KW-0472">Membrane</keyword>
<evidence type="ECO:0000313" key="4">
    <source>
        <dbReference type="Proteomes" id="UP000029964"/>
    </source>
</evidence>
<feature type="compositionally biased region" description="Polar residues" evidence="1">
    <location>
        <begin position="324"/>
        <end position="337"/>
    </location>
</feature>
<feature type="compositionally biased region" description="Polar residues" evidence="1">
    <location>
        <begin position="274"/>
        <end position="294"/>
    </location>
</feature>
<evidence type="ECO:0000256" key="1">
    <source>
        <dbReference type="SAM" id="MobiDB-lite"/>
    </source>
</evidence>
<accession>A0A086T1A2</accession>
<feature type="transmembrane region" description="Helical" evidence="2">
    <location>
        <begin position="831"/>
        <end position="851"/>
    </location>
</feature>
<sequence length="857" mass="93224">MSGEPPRPSQRQPQPRHEGTSSQWVSQEHNDKLQIRVVPYSPPRISSDGSASASSRPVSYADNNSPLGSPSGPPTKSDRGYIQGSNQRPWVSPGVSELTRPVSSLTTASTDPDNVSASSRTSSPRPPSSRRPKRVISVNSDKTFSLVPQSESASSLRAGSYDSFQLSSTTPSSSWGRVSSNTFFVEDRSSSPLTPQAERRLSASPGSSPVLQLPASKPVPIPGSSWNNRLRGSAFNVDKAADSKGKQPASVSPPTPDALPPLPEATYDRDGASPQLSSKGSFQTSESDSTLSDRTNYKIYGVSSPIVPPRRDRETTEEIDYSLPPSSSHSNYQILGESSSSNQSLSDHQRPPTNDSDANYVVLGGPSASCSSLASGRSRLRSEYSRESLVVAPLRPVKQRRSFDHSVILKSRSRESLRRGSLTSIGTTLTQEAARALFATSGSAYSPGSPRWQGSWDSNPSLHASSNVLNGMTTHPHQWSGPLSTVASESEGGSAPPSRSFSAFSGGDRRSSTHSRNLLSMSSSLAGLDEQISASPRSVNNFPERPRPALNRKASRDPPGNPRLIRDHDEDGDGLADLDQLHHLPSRARLASFVSNSSSDRVLRSSGSTRSLNPFSLPAWARVYYGSGERRFLIAQASTESMRSLYNGSLYNDPPFNSFLNRSPSAERFKSSIRNPPRRPRETARDSEPGLEPTGSAAGHSDTSSAPSRTPGRVRGIARGVKKQTSSVWSPHLRRDRRSSRYSIWDPPSVVWSTESGFDWRRNQQVVLFVVGFVIPFAWMVAAFLPLPPKPQLEMVENHSTSHLDLQHQPVGTIDEIRYNSARWWRNLNRVMSIFGLLVLGAVIALIVVGIKQQWTS</sequence>
<feature type="compositionally biased region" description="Polar residues" evidence="1">
    <location>
        <begin position="101"/>
        <end position="115"/>
    </location>
</feature>
<keyword evidence="4" id="KW-1185">Reference proteome</keyword>
<evidence type="ECO:0000313" key="3">
    <source>
        <dbReference type="EMBL" id="KFH43134.1"/>
    </source>
</evidence>
<feature type="region of interest" description="Disordered" evidence="1">
    <location>
        <begin position="532"/>
        <end position="574"/>
    </location>
</feature>
<comment type="caution">
    <text evidence="3">The sequence shown here is derived from an EMBL/GenBank/DDBJ whole genome shotgun (WGS) entry which is preliminary data.</text>
</comment>
<organism evidence="3 4">
    <name type="scientific">Hapsidospora chrysogenum (strain ATCC 11550 / CBS 779.69 / DSM 880 / IAM 14645 / JCM 23072 / IMI 49137)</name>
    <name type="common">Acremonium chrysogenum</name>
    <dbReference type="NCBI Taxonomy" id="857340"/>
    <lineage>
        <taxon>Eukaryota</taxon>
        <taxon>Fungi</taxon>
        <taxon>Dikarya</taxon>
        <taxon>Ascomycota</taxon>
        <taxon>Pezizomycotina</taxon>
        <taxon>Sordariomycetes</taxon>
        <taxon>Hypocreomycetidae</taxon>
        <taxon>Hypocreales</taxon>
        <taxon>Bionectriaceae</taxon>
        <taxon>Hapsidospora</taxon>
    </lineage>
</organism>
<feature type="compositionally biased region" description="Polar residues" evidence="1">
    <location>
        <begin position="532"/>
        <end position="541"/>
    </location>
</feature>
<keyword evidence="2" id="KW-1133">Transmembrane helix</keyword>
<gene>
    <name evidence="3" type="ORF">ACRE_061340</name>
</gene>
<dbReference type="EMBL" id="JPKY01000077">
    <property type="protein sequence ID" value="KFH43134.1"/>
    <property type="molecule type" value="Genomic_DNA"/>
</dbReference>
<reference evidence="4" key="1">
    <citation type="journal article" date="2014" name="Genome Announc.">
        <title>Genome sequence and annotation of Acremonium chrysogenum, producer of the beta-lactam antibiotic cephalosporin C.</title>
        <authorList>
            <person name="Terfehr D."/>
            <person name="Dahlmann T.A."/>
            <person name="Specht T."/>
            <person name="Zadra I."/>
            <person name="Kuernsteiner H."/>
            <person name="Kueck U."/>
        </authorList>
    </citation>
    <scope>NUCLEOTIDE SEQUENCE [LARGE SCALE GENOMIC DNA]</scope>
    <source>
        <strain evidence="4">ATCC 11550 / CBS 779.69 / DSM 880 / IAM 14645 / JCM 23072 / IMI 49137</strain>
    </source>
</reference>
<feature type="compositionally biased region" description="Low complexity" evidence="1">
    <location>
        <begin position="492"/>
        <end position="506"/>
    </location>
</feature>
<feature type="compositionally biased region" description="Polar residues" evidence="1">
    <location>
        <begin position="466"/>
        <end position="488"/>
    </location>
</feature>
<feature type="compositionally biased region" description="Polar residues" evidence="1">
    <location>
        <begin position="137"/>
        <end position="157"/>
    </location>
</feature>
<keyword evidence="2" id="KW-0812">Transmembrane</keyword>
<dbReference type="AlphaFoldDB" id="A0A086T1A2"/>
<evidence type="ECO:0000256" key="2">
    <source>
        <dbReference type="SAM" id="Phobius"/>
    </source>
</evidence>
<feature type="region of interest" description="Disordered" evidence="1">
    <location>
        <begin position="1"/>
        <end position="358"/>
    </location>
</feature>
<dbReference type="STRING" id="857340.A0A086T1A2"/>
<feature type="compositionally biased region" description="Low complexity" evidence="1">
    <location>
        <begin position="46"/>
        <end position="70"/>
    </location>
</feature>
<feature type="transmembrane region" description="Helical" evidence="2">
    <location>
        <begin position="766"/>
        <end position="785"/>
    </location>
</feature>
<feature type="compositionally biased region" description="Basic and acidic residues" evidence="1">
    <location>
        <begin position="679"/>
        <end position="688"/>
    </location>
</feature>
<protein>
    <recommendedName>
        <fullName evidence="5">Serine-rich protein</fullName>
    </recommendedName>
</protein>
<feature type="region of interest" description="Disordered" evidence="1">
    <location>
        <begin position="662"/>
        <end position="732"/>
    </location>
</feature>
<feature type="region of interest" description="Disordered" evidence="1">
    <location>
        <begin position="466"/>
        <end position="516"/>
    </location>
</feature>
<evidence type="ECO:0008006" key="5">
    <source>
        <dbReference type="Google" id="ProtNLM"/>
    </source>
</evidence>
<name>A0A086T1A2_HAPC1</name>
<dbReference type="OrthoDB" id="4153178at2759"/>
<feature type="compositionally biased region" description="Low complexity" evidence="1">
    <location>
        <begin position="163"/>
        <end position="180"/>
    </location>
</feature>